<sequence length="472" mass="54053">MVLGRSSRYTSGVQDDLGLEELEPSKEVNYEKKVKFNHDGIQTIGSRPGMSEKELDKANEKSLNAKVLSRVFSEDFEREKKKIAKFVLDPRGKAIRLWSKILMVVCIVALFVDPIFLYLPITDLTNACVEIATGLQRVIMILRSVLDAFYFIQIIVRFHTAYVAPSSRVFGRGELVINHKKILVRYLQGEFSMDLLATIPIPQIMIWLVIPKIKGSVVLNTRNVLRLFVTPQYIVRLYLIFPLSKQIVKATGVMIKTASLGAAFNVMLFLLASHVLGGCWYIFGTERIEACWKSVCYGNLTCELEYFDCGIVGDAIREAWIIESNVTVLCNPSNSISNYPFGIYSTIASNTVPALNFWAKVSYCFWWGLQQLSLAAIGLILFSLIFGDLQRYVLSTSKRLEKWRLKRTDTELWMRHRQLPPELKESVQKFDRYKWVTTRGIDEEALLKALPSEIRRDIKRHLCLDLVRRVSN</sequence>
<evidence type="ECO:0000256" key="1">
    <source>
        <dbReference type="ARBA" id="ARBA00023286"/>
    </source>
</evidence>
<dbReference type="Proteomes" id="UP001370490">
    <property type="component" value="Unassembled WGS sequence"/>
</dbReference>
<dbReference type="EMBL" id="JBAMMX010000015">
    <property type="protein sequence ID" value="KAK6926775.1"/>
    <property type="molecule type" value="Genomic_DNA"/>
</dbReference>
<dbReference type="GO" id="GO:0034220">
    <property type="term" value="P:monoatomic ion transmembrane transport"/>
    <property type="evidence" value="ECO:0007669"/>
    <property type="project" value="UniProtKB-KW"/>
</dbReference>
<dbReference type="Gene3D" id="1.10.287.630">
    <property type="entry name" value="Helix hairpin bin"/>
    <property type="match status" value="1"/>
</dbReference>
<evidence type="ECO:0000256" key="2">
    <source>
        <dbReference type="ARBA" id="ARBA00023303"/>
    </source>
</evidence>
<dbReference type="InterPro" id="IPR018490">
    <property type="entry name" value="cNMP-bd_dom_sf"/>
</dbReference>
<feature type="transmembrane region" description="Helical" evidence="3">
    <location>
        <begin position="148"/>
        <end position="170"/>
    </location>
</feature>
<evidence type="ECO:0000256" key="3">
    <source>
        <dbReference type="SAM" id="Phobius"/>
    </source>
</evidence>
<evidence type="ECO:0008006" key="6">
    <source>
        <dbReference type="Google" id="ProtNLM"/>
    </source>
</evidence>
<dbReference type="PANTHER" id="PTHR45651">
    <property type="entry name" value="CYCLIC NUCLEOTIDE-GATED ION CHANNEL 15-RELATED-RELATED"/>
    <property type="match status" value="1"/>
</dbReference>
<proteinExistence type="predicted"/>
<keyword evidence="1" id="KW-0813">Transport</keyword>
<dbReference type="AlphaFoldDB" id="A0AAN8Z904"/>
<dbReference type="SUPFAM" id="SSF51206">
    <property type="entry name" value="cAMP-binding domain-like"/>
    <property type="match status" value="1"/>
</dbReference>
<organism evidence="4 5">
    <name type="scientific">Dillenia turbinata</name>
    <dbReference type="NCBI Taxonomy" id="194707"/>
    <lineage>
        <taxon>Eukaryota</taxon>
        <taxon>Viridiplantae</taxon>
        <taxon>Streptophyta</taxon>
        <taxon>Embryophyta</taxon>
        <taxon>Tracheophyta</taxon>
        <taxon>Spermatophyta</taxon>
        <taxon>Magnoliopsida</taxon>
        <taxon>eudicotyledons</taxon>
        <taxon>Gunneridae</taxon>
        <taxon>Pentapetalae</taxon>
        <taxon>Dilleniales</taxon>
        <taxon>Dilleniaceae</taxon>
        <taxon>Dillenia</taxon>
    </lineage>
</organism>
<keyword evidence="5" id="KW-1185">Reference proteome</keyword>
<feature type="transmembrane region" description="Helical" evidence="3">
    <location>
        <begin position="260"/>
        <end position="283"/>
    </location>
</feature>
<keyword evidence="3" id="KW-0812">Transmembrane</keyword>
<dbReference type="SUPFAM" id="SSF81324">
    <property type="entry name" value="Voltage-gated potassium channels"/>
    <property type="match status" value="1"/>
</dbReference>
<accession>A0AAN8Z904</accession>
<keyword evidence="3" id="KW-0472">Membrane</keyword>
<evidence type="ECO:0000313" key="4">
    <source>
        <dbReference type="EMBL" id="KAK6926775.1"/>
    </source>
</evidence>
<keyword evidence="2" id="KW-0407">Ion channel</keyword>
<gene>
    <name evidence="4" type="ORF">RJ641_008494</name>
</gene>
<keyword evidence="1" id="KW-0406">Ion transport</keyword>
<comment type="caution">
    <text evidence="4">The sequence shown here is derived from an EMBL/GenBank/DDBJ whole genome shotgun (WGS) entry which is preliminary data.</text>
</comment>
<evidence type="ECO:0000313" key="5">
    <source>
        <dbReference type="Proteomes" id="UP001370490"/>
    </source>
</evidence>
<keyword evidence="3" id="KW-1133">Transmembrane helix</keyword>
<dbReference type="GO" id="GO:0016020">
    <property type="term" value="C:membrane"/>
    <property type="evidence" value="ECO:0007669"/>
    <property type="project" value="UniProtKB-SubCell"/>
</dbReference>
<protein>
    <recommendedName>
        <fullName evidence="6">Ion transport domain-containing protein</fullName>
    </recommendedName>
</protein>
<feature type="transmembrane region" description="Helical" evidence="3">
    <location>
        <begin position="101"/>
        <end position="121"/>
    </location>
</feature>
<reference evidence="4 5" key="1">
    <citation type="submission" date="2023-12" db="EMBL/GenBank/DDBJ databases">
        <title>A high-quality genome assembly for Dillenia turbinata (Dilleniales).</title>
        <authorList>
            <person name="Chanderbali A."/>
        </authorList>
    </citation>
    <scope>NUCLEOTIDE SEQUENCE [LARGE SCALE GENOMIC DNA]</scope>
    <source>
        <strain evidence="4">LSX21</strain>
        <tissue evidence="4">Leaf</tissue>
    </source>
</reference>
<name>A0AAN8Z904_9MAGN</name>
<keyword evidence="1" id="KW-1071">Ligand-gated ion channel</keyword>
<feature type="transmembrane region" description="Helical" evidence="3">
    <location>
        <begin position="365"/>
        <end position="389"/>
    </location>
</feature>
<dbReference type="PANTHER" id="PTHR45651:SF12">
    <property type="entry name" value="CYCLIC NUCLEOTIDE-GATED ION CHANNEL 15-RELATED"/>
    <property type="match status" value="1"/>
</dbReference>